<dbReference type="InterPro" id="IPR038175">
    <property type="entry name" value="CBM21_dom_sf"/>
</dbReference>
<dbReference type="CDD" id="cd22255">
    <property type="entry name" value="PBD_PPP1R3A"/>
    <property type="match status" value="1"/>
</dbReference>
<keyword evidence="6" id="KW-1185">Reference proteome</keyword>
<dbReference type="GO" id="GO:2001069">
    <property type="term" value="F:glycogen binding"/>
    <property type="evidence" value="ECO:0007669"/>
    <property type="project" value="TreeGrafter"/>
</dbReference>
<dbReference type="Proteomes" id="UP000319801">
    <property type="component" value="Unassembled WGS sequence"/>
</dbReference>
<dbReference type="InterPro" id="IPR050782">
    <property type="entry name" value="PP1_regulatory_subunit_3"/>
</dbReference>
<evidence type="ECO:0000259" key="4">
    <source>
        <dbReference type="PROSITE" id="PS51159"/>
    </source>
</evidence>
<accession>A0A556THB0</accession>
<proteinExistence type="predicted"/>
<feature type="compositionally biased region" description="Basic and acidic residues" evidence="2">
    <location>
        <begin position="618"/>
        <end position="650"/>
    </location>
</feature>
<feature type="coiled-coil region" evidence="1">
    <location>
        <begin position="212"/>
        <end position="239"/>
    </location>
</feature>
<dbReference type="PANTHER" id="PTHR12307:SF2">
    <property type="entry name" value="PROTEIN PHOSPHATASE 1 REGULATORY SUBUNIT 3A"/>
    <property type="match status" value="1"/>
</dbReference>
<dbReference type="Pfam" id="PF03370">
    <property type="entry name" value="CBM_21"/>
    <property type="match status" value="1"/>
</dbReference>
<dbReference type="PANTHER" id="PTHR12307">
    <property type="entry name" value="PROTEIN PHOSPHATASE 1 REGULATORY SUBUNIT"/>
    <property type="match status" value="1"/>
</dbReference>
<dbReference type="PROSITE" id="PS51159">
    <property type="entry name" value="CBM21"/>
    <property type="match status" value="1"/>
</dbReference>
<evidence type="ECO:0000313" key="5">
    <source>
        <dbReference type="EMBL" id="TSK13233.1"/>
    </source>
</evidence>
<evidence type="ECO:0000313" key="6">
    <source>
        <dbReference type="Proteomes" id="UP000319801"/>
    </source>
</evidence>
<feature type="region of interest" description="Disordered" evidence="2">
    <location>
        <begin position="1"/>
        <end position="46"/>
    </location>
</feature>
<feature type="compositionally biased region" description="Polar residues" evidence="2">
    <location>
        <begin position="514"/>
        <end position="524"/>
    </location>
</feature>
<keyword evidence="3" id="KW-0472">Membrane</keyword>
<dbReference type="Gene3D" id="2.60.40.2440">
    <property type="entry name" value="Carbohydrate binding type-21 domain"/>
    <property type="match status" value="1"/>
</dbReference>
<keyword evidence="1" id="KW-0175">Coiled coil</keyword>
<feature type="region of interest" description="Disordered" evidence="2">
    <location>
        <begin position="615"/>
        <end position="662"/>
    </location>
</feature>
<protein>
    <submittedName>
        <fullName evidence="5">Protein phosphatase 1 regulatory subunit 3A</fullName>
    </submittedName>
</protein>
<feature type="domain" description="CBM21" evidence="4">
    <location>
        <begin position="100"/>
        <end position="210"/>
    </location>
</feature>
<dbReference type="GO" id="GO:0005979">
    <property type="term" value="P:regulation of glycogen biosynthetic process"/>
    <property type="evidence" value="ECO:0007669"/>
    <property type="project" value="TreeGrafter"/>
</dbReference>
<feature type="compositionally biased region" description="Polar residues" evidence="2">
    <location>
        <begin position="651"/>
        <end position="662"/>
    </location>
</feature>
<name>A0A556THB0_BAGYA</name>
<evidence type="ECO:0000256" key="2">
    <source>
        <dbReference type="SAM" id="MobiDB-lite"/>
    </source>
</evidence>
<reference evidence="5 6" key="1">
    <citation type="journal article" date="2019" name="Genome Biol. Evol.">
        <title>Whole-Genome Sequencing of the Giant Devil Catfish, Bagarius yarrelli.</title>
        <authorList>
            <person name="Jiang W."/>
            <person name="Lv Y."/>
            <person name="Cheng L."/>
            <person name="Yang K."/>
            <person name="Chao B."/>
            <person name="Wang X."/>
            <person name="Li Y."/>
            <person name="Pan X."/>
            <person name="You X."/>
            <person name="Zhang Y."/>
            <person name="Yang J."/>
            <person name="Li J."/>
            <person name="Zhang X."/>
            <person name="Liu S."/>
            <person name="Sun C."/>
            <person name="Yang J."/>
            <person name="Shi Q."/>
        </authorList>
    </citation>
    <scope>NUCLEOTIDE SEQUENCE [LARGE SCALE GENOMIC DNA]</scope>
    <source>
        <strain evidence="5">JWS20170419001</strain>
        <tissue evidence="5">Muscle</tissue>
    </source>
</reference>
<gene>
    <name evidence="5" type="ORF">Baya_0107</name>
</gene>
<evidence type="ECO:0000256" key="3">
    <source>
        <dbReference type="SAM" id="Phobius"/>
    </source>
</evidence>
<feature type="region of interest" description="Disordered" evidence="2">
    <location>
        <begin position="514"/>
        <end position="534"/>
    </location>
</feature>
<comment type="caution">
    <text evidence="5">The sequence shown here is derived from an EMBL/GenBank/DDBJ whole genome shotgun (WGS) entry which is preliminary data.</text>
</comment>
<dbReference type="GO" id="GO:0000164">
    <property type="term" value="C:protein phosphatase type 1 complex"/>
    <property type="evidence" value="ECO:0007669"/>
    <property type="project" value="TreeGrafter"/>
</dbReference>
<keyword evidence="3" id="KW-1133">Transmembrane helix</keyword>
<dbReference type="EMBL" id="VCAZ01000001">
    <property type="protein sequence ID" value="TSK13233.1"/>
    <property type="molecule type" value="Genomic_DNA"/>
</dbReference>
<dbReference type="AlphaFoldDB" id="A0A556THB0"/>
<feature type="transmembrane region" description="Helical" evidence="3">
    <location>
        <begin position="859"/>
        <end position="884"/>
    </location>
</feature>
<evidence type="ECO:0000256" key="1">
    <source>
        <dbReference type="SAM" id="Coils"/>
    </source>
</evidence>
<keyword evidence="3" id="KW-0812">Transmembrane</keyword>
<dbReference type="OrthoDB" id="1881at2759"/>
<feature type="compositionally biased region" description="Polar residues" evidence="2">
    <location>
        <begin position="1"/>
        <end position="15"/>
    </location>
</feature>
<dbReference type="InterPro" id="IPR005036">
    <property type="entry name" value="CBM21_dom"/>
</dbReference>
<organism evidence="5 6">
    <name type="scientific">Bagarius yarrelli</name>
    <name type="common">Goonch</name>
    <name type="synonym">Bagrus yarrelli</name>
    <dbReference type="NCBI Taxonomy" id="175774"/>
    <lineage>
        <taxon>Eukaryota</taxon>
        <taxon>Metazoa</taxon>
        <taxon>Chordata</taxon>
        <taxon>Craniata</taxon>
        <taxon>Vertebrata</taxon>
        <taxon>Euteleostomi</taxon>
        <taxon>Actinopterygii</taxon>
        <taxon>Neopterygii</taxon>
        <taxon>Teleostei</taxon>
        <taxon>Ostariophysi</taxon>
        <taxon>Siluriformes</taxon>
        <taxon>Sisoridae</taxon>
        <taxon>Sisorinae</taxon>
        <taxon>Bagarius</taxon>
    </lineage>
</organism>
<sequence>MASYSTEPPTGSTWTQDEDKEEKEPKSLPRSSYDESDESETEPPLASVVRRKVSFADAFGLDLVSVKEFDNRVESAEGREKKKLYLSCFFSVPASDEELECRLRQNKLELERIELLPGSSTIRGTVRVLNLSYHKVIYVRTTLDDWQSHFDQLAEYVPGSSNGETDRFSFQLTLTPPFPLDGLRVEFCLCYESSTGIFWANNGGMNYVLFCYQKEERTVKEKEEEKENESEENNQKGKKSCLKTIINNIWGKHLINFKCKSDRCICCFFFLEQETSGSVKNKKDKTQHEAGNPSKNVFKESCKTLAERRNRQRAAQLASLQDIFSNREAEVQLVQPSNTEKSKTDLTMLLPEPQSDISVMTNISRTFQESKILPDQKNTLTLISPLPSDTNTSEVIGQTKMDVSENDKTEDMSKELSDDSWEDFLNGIDSLDNPKHNNALDQKCLLCTIGSNAIQQSNEESNVFNIEDKIRNSMDCVVTTENGSCQCFRATERQETDRVDGLLSYNCSEKGQISSKPHTFQESESPWGLRRPSGNEAQHCKQQVSERSSNEDEAILLPNQGETAYVKDATEQSNSKPDVTVLPEECTRCTSFADLKVETDTHKVVKDTMILPRIGNKPFRDSEESLERQQVDDFGEPMKKKEHIEEENKNRSGSQFSGEDSSVVQENILQEDANEPSHLKDRNTEIWMLSETSVEWDKAEPQKQAEYLDMEKIVAVCYESVREEFSKCSEKQRGELVPVENKESKNGLKTEDQGVYAQRKGEEDIAKKLHKLQNSMETCLHPPNLCSDSSISSPSGHFTCISSLSEGELLSPASYKGFEIEETLRYRVTQDLQNQGVGTEVPSSFSGTTSSSVSKLSSWLLVCLAKILNLSSFTGAIVCVILFVIFVSAYLHDLSVCLAIYLLSACWWCRQGMKKNVTKADSVD</sequence>
<dbReference type="GO" id="GO:0008157">
    <property type="term" value="F:protein phosphatase 1 binding"/>
    <property type="evidence" value="ECO:0007669"/>
    <property type="project" value="TreeGrafter"/>
</dbReference>